<evidence type="ECO:0000313" key="2">
    <source>
        <dbReference type="EMBL" id="MCM2375120.1"/>
    </source>
</evidence>
<reference evidence="2 3" key="1">
    <citation type="journal article" date="2022" name="Syst. Appl. Microbiol.">
        <title>Rhodopirellula aestuarii sp. nov., a novel member of the genus Rhodopirellula isolated from brackish sediments collected in the Tagus River estuary, Portugal.</title>
        <authorList>
            <person name="Vitorino I.R."/>
            <person name="Klimek D."/>
            <person name="Calusinska M."/>
            <person name="Lobo-da-Cunha A."/>
            <person name="Vasconcelos V."/>
            <person name="Lage O.M."/>
        </authorList>
    </citation>
    <scope>NUCLEOTIDE SEQUENCE [LARGE SCALE GENOMIC DNA]</scope>
    <source>
        <strain evidence="2 3">ICT_H3.1</strain>
    </source>
</reference>
<sequence length="117" mass="13621">MFSKQFSIRAALLATFVVAVAWFFVPTLHRRIKFADQYNALKNNAWRRSQGTADGHEFFAPNGTLLSVWTTEHEYVEESGYIEAKHYTPDPTRFYVVPPGKWVDTVDEVLETWDLYD</sequence>
<accession>A0ABT0UDX2</accession>
<evidence type="ECO:0000313" key="3">
    <source>
        <dbReference type="Proteomes" id="UP001202961"/>
    </source>
</evidence>
<dbReference type="EMBL" id="JAMQBK010000132">
    <property type="protein sequence ID" value="MCM2375120.1"/>
    <property type="molecule type" value="Genomic_DNA"/>
</dbReference>
<evidence type="ECO:0000256" key="1">
    <source>
        <dbReference type="SAM" id="Phobius"/>
    </source>
</evidence>
<feature type="transmembrane region" description="Helical" evidence="1">
    <location>
        <begin position="6"/>
        <end position="25"/>
    </location>
</feature>
<keyword evidence="1" id="KW-0812">Transmembrane</keyword>
<keyword evidence="1" id="KW-0472">Membrane</keyword>
<name>A0ABT0UDX2_9BACT</name>
<gene>
    <name evidence="2" type="ORF">NB063_31240</name>
</gene>
<dbReference type="Proteomes" id="UP001202961">
    <property type="component" value="Unassembled WGS sequence"/>
</dbReference>
<proteinExistence type="predicted"/>
<dbReference type="RefSeq" id="WP_250933638.1">
    <property type="nucleotide sequence ID" value="NZ_JAMQBK010000132.1"/>
</dbReference>
<comment type="caution">
    <text evidence="2">The sequence shown here is derived from an EMBL/GenBank/DDBJ whole genome shotgun (WGS) entry which is preliminary data.</text>
</comment>
<organism evidence="2 3">
    <name type="scientific">Aporhodopirellula aestuarii</name>
    <dbReference type="NCBI Taxonomy" id="2950107"/>
    <lineage>
        <taxon>Bacteria</taxon>
        <taxon>Pseudomonadati</taxon>
        <taxon>Planctomycetota</taxon>
        <taxon>Planctomycetia</taxon>
        <taxon>Pirellulales</taxon>
        <taxon>Pirellulaceae</taxon>
        <taxon>Aporhodopirellula</taxon>
    </lineage>
</organism>
<protein>
    <submittedName>
        <fullName evidence="2">Uncharacterized protein</fullName>
    </submittedName>
</protein>
<keyword evidence="3" id="KW-1185">Reference proteome</keyword>
<keyword evidence="1" id="KW-1133">Transmembrane helix</keyword>